<feature type="transmembrane region" description="Helical" evidence="1">
    <location>
        <begin position="25"/>
        <end position="46"/>
    </location>
</feature>
<dbReference type="KEGG" id="cbat:M666_12550"/>
<evidence type="ECO:0000313" key="2">
    <source>
        <dbReference type="EMBL" id="AIZ42340.1"/>
    </source>
</evidence>
<reference evidence="2 3" key="1">
    <citation type="journal article" date="2014" name="Environ. Microbiol.">
        <title>Contrasting genomic patterns and infection strategies of two co-existing Bacteroidetes podovirus genera.</title>
        <authorList>
            <person name="Holmfeldt K."/>
            <person name="Howard-Varona C."/>
            <person name="Solonenko N."/>
            <person name="Sullivan M.B."/>
        </authorList>
    </citation>
    <scope>NUCLEOTIDE SEQUENCE [LARGE SCALE GENOMIC DNA]</scope>
    <source>
        <strain evidence="2 3">18</strain>
    </source>
</reference>
<feature type="transmembrane region" description="Helical" evidence="1">
    <location>
        <begin position="134"/>
        <end position="152"/>
    </location>
</feature>
<proteinExistence type="predicted"/>
<gene>
    <name evidence="2" type="ORF">M666_12550</name>
</gene>
<keyword evidence="1" id="KW-0472">Membrane</keyword>
<accession>A0AAU8RIL7</accession>
<dbReference type="GeneID" id="78061570"/>
<name>A0AAU8RIL7_9FLAO</name>
<dbReference type="Proteomes" id="UP000030786">
    <property type="component" value="Chromosome"/>
</dbReference>
<evidence type="ECO:0000256" key="1">
    <source>
        <dbReference type="SAM" id="Phobius"/>
    </source>
</evidence>
<feature type="transmembrane region" description="Helical" evidence="1">
    <location>
        <begin position="52"/>
        <end position="72"/>
    </location>
</feature>
<keyword evidence="1" id="KW-0812">Transmembrane</keyword>
<dbReference type="AlphaFoldDB" id="A0AAU8RIL7"/>
<dbReference type="EMBL" id="CP009976">
    <property type="protein sequence ID" value="AIZ42340.1"/>
    <property type="molecule type" value="Genomic_DNA"/>
</dbReference>
<evidence type="ECO:0000313" key="3">
    <source>
        <dbReference type="Proteomes" id="UP000030786"/>
    </source>
</evidence>
<sequence length="220" mass="26198">MIIDDLLKFYKNELTMSSQIYKHNFALKNLCIVLGFSSYIYFWHLFISRENIGYMFAAFGCFMSFLFLNLILNSLTVKKRHSDKYISLITWDIAMFKIEFEKKLSENINNYSDEKLILIQGELEKKSSELKTPYLITLSFITILFTPLWAFYIDKTLSLFDESFIKLSLTSLGFFIFIIFIAFIRFTMFDFKDVIIKNDYYNCKRLNNMISDYRIKNNVG</sequence>
<organism evidence="2 3">
    <name type="scientific">Cellulophaga baltica 18</name>
    <dbReference type="NCBI Taxonomy" id="1348584"/>
    <lineage>
        <taxon>Bacteria</taxon>
        <taxon>Pseudomonadati</taxon>
        <taxon>Bacteroidota</taxon>
        <taxon>Flavobacteriia</taxon>
        <taxon>Flavobacteriales</taxon>
        <taxon>Flavobacteriaceae</taxon>
        <taxon>Cellulophaga</taxon>
    </lineage>
</organism>
<feature type="transmembrane region" description="Helical" evidence="1">
    <location>
        <begin position="164"/>
        <end position="184"/>
    </location>
</feature>
<keyword evidence="1" id="KW-1133">Transmembrane helix</keyword>
<dbReference type="RefSeq" id="WP_029446129.1">
    <property type="nucleotide sequence ID" value="NZ_CP009976.1"/>
</dbReference>
<protein>
    <submittedName>
        <fullName evidence="2">Uncharacterized protein</fullName>
    </submittedName>
</protein>